<dbReference type="Pfam" id="PF00702">
    <property type="entry name" value="Hydrolase"/>
    <property type="match status" value="1"/>
</dbReference>
<dbReference type="Gene3D" id="1.10.286.50">
    <property type="match status" value="1"/>
</dbReference>
<dbReference type="SUPFAM" id="SSF56784">
    <property type="entry name" value="HAD-like"/>
    <property type="match status" value="1"/>
</dbReference>
<reference evidence="1 2" key="1">
    <citation type="submission" date="2019-03" db="EMBL/GenBank/DDBJ databases">
        <title>Sapientia aquatica gen. nov., sp. nov., isolated from a crater lake.</title>
        <authorList>
            <person name="Felfoldi T."/>
            <person name="Szabo A."/>
            <person name="Toth E."/>
            <person name="Schumann P."/>
            <person name="Keki Z."/>
            <person name="Marialigeti K."/>
            <person name="Mathe I."/>
        </authorList>
    </citation>
    <scope>NUCLEOTIDE SEQUENCE [LARGE SCALE GENOMIC DNA]</scope>
    <source>
        <strain evidence="1 2">SA-152</strain>
    </source>
</reference>
<dbReference type="AlphaFoldDB" id="A0A4R5W4D5"/>
<evidence type="ECO:0000313" key="2">
    <source>
        <dbReference type="Proteomes" id="UP000294829"/>
    </source>
</evidence>
<dbReference type="InterPro" id="IPR036412">
    <property type="entry name" value="HAD-like_sf"/>
</dbReference>
<sequence>MFLLDFDNTLFNNDSFEADFKNYLDEAIGQSYRELYWAIFENLRQELGYADYLGAIQRYRFLTFNEDNLLDLASYVLDYPFKNHVYPDAIKVLHYLNTLGTTVIVSDGDIVFQPHKIKASGIWDEVDGRVLIYVHKEKELEDIQRKYPADFFMMVDDKPRILKAMKDDLQKKLTTIFVRQGHFAFDPRNSKDTSSINITINSIGELAPADICI</sequence>
<dbReference type="EMBL" id="SMYL01000002">
    <property type="protein sequence ID" value="TDK67643.1"/>
    <property type="molecule type" value="Genomic_DNA"/>
</dbReference>
<protein>
    <submittedName>
        <fullName evidence="1">HAD family hydrolase</fullName>
    </submittedName>
</protein>
<proteinExistence type="predicted"/>
<evidence type="ECO:0000313" key="1">
    <source>
        <dbReference type="EMBL" id="TDK67643.1"/>
    </source>
</evidence>
<dbReference type="GO" id="GO:0016787">
    <property type="term" value="F:hydrolase activity"/>
    <property type="evidence" value="ECO:0007669"/>
    <property type="project" value="UniProtKB-KW"/>
</dbReference>
<accession>A0A4R5W4D5</accession>
<keyword evidence="2" id="KW-1185">Reference proteome</keyword>
<comment type="caution">
    <text evidence="1">The sequence shown here is derived from an EMBL/GenBank/DDBJ whole genome shotgun (WGS) entry which is preliminary data.</text>
</comment>
<organism evidence="1 2">
    <name type="scientific">Sapientia aquatica</name>
    <dbReference type="NCBI Taxonomy" id="1549640"/>
    <lineage>
        <taxon>Bacteria</taxon>
        <taxon>Pseudomonadati</taxon>
        <taxon>Pseudomonadota</taxon>
        <taxon>Betaproteobacteria</taxon>
        <taxon>Burkholderiales</taxon>
        <taxon>Oxalobacteraceae</taxon>
        <taxon>Sapientia</taxon>
    </lineage>
</organism>
<dbReference type="Gene3D" id="3.40.50.1000">
    <property type="entry name" value="HAD superfamily/HAD-like"/>
    <property type="match status" value="1"/>
</dbReference>
<gene>
    <name evidence="1" type="ORF">E2I14_04965</name>
</gene>
<keyword evidence="1" id="KW-0378">Hydrolase</keyword>
<dbReference type="Proteomes" id="UP000294829">
    <property type="component" value="Unassembled WGS sequence"/>
</dbReference>
<dbReference type="InterPro" id="IPR023214">
    <property type="entry name" value="HAD_sf"/>
</dbReference>
<dbReference type="OrthoDB" id="152220at2"/>
<name>A0A4R5W4D5_9BURK</name>